<dbReference type="Pfam" id="PF02560">
    <property type="entry name" value="Cyanate_lyase"/>
    <property type="match status" value="1"/>
</dbReference>
<dbReference type="PRINTS" id="PR01693">
    <property type="entry name" value="CYANASE"/>
</dbReference>
<dbReference type="Gene3D" id="1.10.260.40">
    <property type="entry name" value="lambda repressor-like DNA-binding domains"/>
    <property type="match status" value="1"/>
</dbReference>
<dbReference type="Gene3D" id="3.30.1160.10">
    <property type="entry name" value="Cyanate lyase, C-terminal domain"/>
    <property type="match status" value="1"/>
</dbReference>
<dbReference type="InterPro" id="IPR010982">
    <property type="entry name" value="Lambda_DNA-bd_dom_sf"/>
</dbReference>
<dbReference type="GO" id="GO:0003677">
    <property type="term" value="F:DNA binding"/>
    <property type="evidence" value="ECO:0007669"/>
    <property type="project" value="InterPro"/>
</dbReference>
<dbReference type="GO" id="GO:0008824">
    <property type="term" value="F:cyanate hydratase activity"/>
    <property type="evidence" value="ECO:0007669"/>
    <property type="project" value="InterPro"/>
</dbReference>
<dbReference type="SUPFAM" id="SSF47413">
    <property type="entry name" value="lambda repressor-like DNA-binding domains"/>
    <property type="match status" value="1"/>
</dbReference>
<comment type="function">
    <text evidence="1">Catalyzes the reaction of cyanate with bicarbonate to produce ammonia and carbon dioxide.</text>
</comment>
<dbReference type="Proteomes" id="UP000327013">
    <property type="component" value="Chromosome 6"/>
</dbReference>
<evidence type="ECO:0000256" key="3">
    <source>
        <dbReference type="SAM" id="MobiDB-lite"/>
    </source>
</evidence>
<proteinExistence type="predicted"/>
<dbReference type="SMART" id="SM01116">
    <property type="entry name" value="Cyanate_lyase"/>
    <property type="match status" value="1"/>
</dbReference>
<evidence type="ECO:0000256" key="2">
    <source>
        <dbReference type="ARBA" id="ARBA00023239"/>
    </source>
</evidence>
<dbReference type="PANTHER" id="PTHR34186">
    <property type="entry name" value="CYANATE HYDRATASE"/>
    <property type="match status" value="1"/>
</dbReference>
<dbReference type="OrthoDB" id="10019422at2759"/>
<feature type="domain" description="Cyanate lyase C-terminal" evidence="4">
    <location>
        <begin position="165"/>
        <end position="202"/>
    </location>
</feature>
<evidence type="ECO:0000256" key="1">
    <source>
        <dbReference type="ARBA" id="ARBA00003561"/>
    </source>
</evidence>
<evidence type="ECO:0000313" key="6">
    <source>
        <dbReference type="Proteomes" id="UP000327013"/>
    </source>
</evidence>
<dbReference type="EMBL" id="CM017326">
    <property type="protein sequence ID" value="KAE8076085.1"/>
    <property type="molecule type" value="Genomic_DNA"/>
</dbReference>
<evidence type="ECO:0000259" key="4">
    <source>
        <dbReference type="SMART" id="SM01116"/>
    </source>
</evidence>
<protein>
    <recommendedName>
        <fullName evidence="4">Cyanate lyase C-terminal domain-containing protein</fullName>
    </recommendedName>
</protein>
<evidence type="ECO:0000313" key="5">
    <source>
        <dbReference type="EMBL" id="KAE8076085.1"/>
    </source>
</evidence>
<feature type="compositionally biased region" description="Basic residues" evidence="3">
    <location>
        <begin position="13"/>
        <end position="23"/>
    </location>
</feature>
<dbReference type="AlphaFoldDB" id="A0A5N6RAI8"/>
<dbReference type="InterPro" id="IPR008076">
    <property type="entry name" value="Cyanase"/>
</dbReference>
<keyword evidence="2" id="KW-0456">Lyase</keyword>
<accession>A0A5N6RAI8</accession>
<gene>
    <name evidence="5" type="ORF">FH972_014756</name>
</gene>
<dbReference type="InterPro" id="IPR003712">
    <property type="entry name" value="Cyanate_lyase_C"/>
</dbReference>
<organism evidence="5 6">
    <name type="scientific">Carpinus fangiana</name>
    <dbReference type="NCBI Taxonomy" id="176857"/>
    <lineage>
        <taxon>Eukaryota</taxon>
        <taxon>Viridiplantae</taxon>
        <taxon>Streptophyta</taxon>
        <taxon>Embryophyta</taxon>
        <taxon>Tracheophyta</taxon>
        <taxon>Spermatophyta</taxon>
        <taxon>Magnoliopsida</taxon>
        <taxon>eudicotyledons</taxon>
        <taxon>Gunneridae</taxon>
        <taxon>Pentapetalae</taxon>
        <taxon>rosids</taxon>
        <taxon>fabids</taxon>
        <taxon>Fagales</taxon>
        <taxon>Betulaceae</taxon>
        <taxon>Carpinus</taxon>
    </lineage>
</organism>
<keyword evidence="6" id="KW-1185">Reference proteome</keyword>
<dbReference type="PANTHER" id="PTHR34186:SF2">
    <property type="entry name" value="CYANATE HYDRATASE"/>
    <property type="match status" value="1"/>
</dbReference>
<name>A0A5N6RAI8_9ROSI</name>
<dbReference type="InterPro" id="IPR036581">
    <property type="entry name" value="Cyanate_lyase_C_sf"/>
</dbReference>
<dbReference type="SUPFAM" id="SSF55234">
    <property type="entry name" value="Cyanase C-terminal domain"/>
    <property type="match status" value="1"/>
</dbReference>
<sequence length="202" mass="23176">MVRSKQVWPRLGSRPKTHGRRPPLLRRLDPRGFFKPILLLWSTAKTCNQTTTARKGHEKKVFVFDPCVSHFHSLYLSSPHKNTSRLIEIEENKAITANRLLAVKRKSGKSYSQIAEQTGLTNVYVAQLLRRQAQLKPDTAPVLRAALPDLTNELLQEMMRPPMRSYDPSLIQEPTIYRLNEAVMHFGESIKEIINEEFGDGM</sequence>
<feature type="region of interest" description="Disordered" evidence="3">
    <location>
        <begin position="1"/>
        <end position="23"/>
    </location>
</feature>
<reference evidence="5 6" key="1">
    <citation type="submission" date="2019-06" db="EMBL/GenBank/DDBJ databases">
        <title>A chromosomal-level reference genome of Carpinus fangiana (Coryloideae, Betulaceae).</title>
        <authorList>
            <person name="Yang X."/>
            <person name="Wang Z."/>
            <person name="Zhang L."/>
            <person name="Hao G."/>
            <person name="Liu J."/>
            <person name="Yang Y."/>
        </authorList>
    </citation>
    <scope>NUCLEOTIDE SEQUENCE [LARGE SCALE GENOMIC DNA]</scope>
    <source>
        <strain evidence="5">Cfa_2016G</strain>
        <tissue evidence="5">Leaf</tissue>
    </source>
</reference>